<accession>A0ABU0X227</accession>
<dbReference type="Proteomes" id="UP001225605">
    <property type="component" value="Unassembled WGS sequence"/>
</dbReference>
<name>A0ABU0X227_9PSEU</name>
<dbReference type="InterPro" id="IPR019692">
    <property type="entry name" value="CFP-6_PH"/>
</dbReference>
<sequence length="230" mass="23173">MEVTLTVKCGKRQLCGTALPDRGHLHVPGPGPGSPARTTGGTMRDVSKVVFRIPTPALLAAGLATICATPFAWAAPGLQAIYLLPAAFAVWVVRNRTTVDGERIVARSTFGKRVVPWSGVTALKVVERGWLSVVLADGSLVRLPAVRAGHVPALALVSGGRLPTPTPAPDPDEAPSTPEPTTTTPAGTTAAGTAATAPASTAGDAASGGSAETPVTPDRGATPPSVQSGE</sequence>
<feature type="compositionally biased region" description="Low complexity" evidence="1">
    <location>
        <begin position="174"/>
        <end position="213"/>
    </location>
</feature>
<feature type="region of interest" description="Disordered" evidence="1">
    <location>
        <begin position="157"/>
        <end position="230"/>
    </location>
</feature>
<evidence type="ECO:0000313" key="4">
    <source>
        <dbReference type="Proteomes" id="UP001225605"/>
    </source>
</evidence>
<feature type="region of interest" description="Disordered" evidence="1">
    <location>
        <begin position="21"/>
        <end position="41"/>
    </location>
</feature>
<proteinExistence type="predicted"/>
<organism evidence="3 4">
    <name type="scientific">Saccharothrix yanglingensis</name>
    <dbReference type="NCBI Taxonomy" id="659496"/>
    <lineage>
        <taxon>Bacteria</taxon>
        <taxon>Bacillati</taxon>
        <taxon>Actinomycetota</taxon>
        <taxon>Actinomycetes</taxon>
        <taxon>Pseudonocardiales</taxon>
        <taxon>Pseudonocardiaceae</taxon>
        <taxon>Saccharothrix</taxon>
    </lineage>
</organism>
<dbReference type="Pfam" id="PF10756">
    <property type="entry name" value="bPH_6"/>
    <property type="match status" value="1"/>
</dbReference>
<feature type="domain" description="Low molecular weight protein antigen 6 PH" evidence="2">
    <location>
        <begin position="94"/>
        <end position="163"/>
    </location>
</feature>
<comment type="caution">
    <text evidence="3">The sequence shown here is derived from an EMBL/GenBank/DDBJ whole genome shotgun (WGS) entry which is preliminary data.</text>
</comment>
<evidence type="ECO:0000256" key="1">
    <source>
        <dbReference type="SAM" id="MobiDB-lite"/>
    </source>
</evidence>
<evidence type="ECO:0000313" key="3">
    <source>
        <dbReference type="EMBL" id="MDQ2586185.1"/>
    </source>
</evidence>
<evidence type="ECO:0000259" key="2">
    <source>
        <dbReference type="Pfam" id="PF10756"/>
    </source>
</evidence>
<dbReference type="EMBL" id="NSDM01000008">
    <property type="protein sequence ID" value="MDQ2586185.1"/>
    <property type="molecule type" value="Genomic_DNA"/>
</dbReference>
<gene>
    <name evidence="3" type="ORF">CKY47_19755</name>
</gene>
<keyword evidence="4" id="KW-1185">Reference proteome</keyword>
<protein>
    <recommendedName>
        <fullName evidence="2">Low molecular weight protein antigen 6 PH domain-containing protein</fullName>
    </recommendedName>
</protein>
<reference evidence="3 4" key="1">
    <citation type="submission" date="2017-06" db="EMBL/GenBank/DDBJ databases">
        <title>Cultured bacterium strain Saccharothrix yanglingensis Hhs.015.</title>
        <authorList>
            <person name="Xia Y."/>
        </authorList>
    </citation>
    <scope>NUCLEOTIDE SEQUENCE [LARGE SCALE GENOMIC DNA]</scope>
    <source>
        <strain evidence="3 4">Hhs.015</strain>
    </source>
</reference>